<accession>Q7S8L4</accession>
<name>Q7S8L4_NEUCR</name>
<reference evidence="2 3" key="1">
    <citation type="journal article" date="2003" name="Nature">
        <title>The genome sequence of the filamentous fungus Neurospora crassa.</title>
        <authorList>
            <person name="Galagan J.E."/>
            <person name="Calvo S.E."/>
            <person name="Borkovich K.A."/>
            <person name="Selker E.U."/>
            <person name="Read N.D."/>
            <person name="Jaffe D."/>
            <person name="FitzHugh W."/>
            <person name="Ma L.J."/>
            <person name="Smirnov S."/>
            <person name="Purcell S."/>
            <person name="Rehman B."/>
            <person name="Elkins T."/>
            <person name="Engels R."/>
            <person name="Wang S."/>
            <person name="Nielsen C.B."/>
            <person name="Butler J."/>
            <person name="Endrizzi M."/>
            <person name="Qui D."/>
            <person name="Ianakiev P."/>
            <person name="Bell-Pedersen D."/>
            <person name="Nelson M.A."/>
            <person name="Werner-Washburne M."/>
            <person name="Selitrennikoff C.P."/>
            <person name="Kinsey J.A."/>
            <person name="Braun E.L."/>
            <person name="Zelter A."/>
            <person name="Schulte U."/>
            <person name="Kothe G.O."/>
            <person name="Jedd G."/>
            <person name="Mewes W."/>
            <person name="Staben C."/>
            <person name="Marcotte E."/>
            <person name="Greenberg D."/>
            <person name="Roy A."/>
            <person name="Foley K."/>
            <person name="Naylor J."/>
            <person name="Stange-Thomann N."/>
            <person name="Barrett R."/>
            <person name="Gnerre S."/>
            <person name="Kamal M."/>
            <person name="Kamvysselis M."/>
            <person name="Mauceli E."/>
            <person name="Bielke C."/>
            <person name="Rudd S."/>
            <person name="Frishman D."/>
            <person name="Krystofova S."/>
            <person name="Rasmussen C."/>
            <person name="Metzenberg R.L."/>
            <person name="Perkins D.D."/>
            <person name="Kroken S."/>
            <person name="Cogoni C."/>
            <person name="Macino G."/>
            <person name="Catcheside D."/>
            <person name="Li W."/>
            <person name="Pratt R.J."/>
            <person name="Osmani S.A."/>
            <person name="DeSouza C.P."/>
            <person name="Glass L."/>
            <person name="Orbach M.J."/>
            <person name="Berglund J.A."/>
            <person name="Voelker R."/>
            <person name="Yarden O."/>
            <person name="Plamann M."/>
            <person name="Seiler S."/>
            <person name="Dunlap J."/>
            <person name="Radford A."/>
            <person name="Aramayo R."/>
            <person name="Natvig D.O."/>
            <person name="Alex L.A."/>
            <person name="Mannhaupt G."/>
            <person name="Ebbole D.J."/>
            <person name="Freitag M."/>
            <person name="Paulsen I."/>
            <person name="Sachs M.S."/>
            <person name="Lander E.S."/>
            <person name="Nusbaum C."/>
            <person name="Birren B."/>
        </authorList>
    </citation>
    <scope>NUCLEOTIDE SEQUENCE [LARGE SCALE GENOMIC DNA]</scope>
    <source>
        <strain evidence="3">ATCC 24698 / 74-OR23-1A / CBS 708.71 / DSM 1257 / FGSC 987</strain>
    </source>
</reference>
<evidence type="ECO:0000256" key="1">
    <source>
        <dbReference type="SAM" id="MobiDB-lite"/>
    </source>
</evidence>
<keyword evidence="3" id="KW-1185">Reference proteome</keyword>
<dbReference type="HOGENOM" id="CLU_1219991_0_0_1"/>
<dbReference type="AlphaFoldDB" id="Q7S8L4"/>
<dbReference type="PaxDb" id="5141-EFNCRP00000004985"/>
<organism evidence="2 3">
    <name type="scientific">Neurospora crassa (strain ATCC 24698 / 74-OR23-1A / CBS 708.71 / DSM 1257 / FGSC 987)</name>
    <dbReference type="NCBI Taxonomy" id="367110"/>
    <lineage>
        <taxon>Eukaryota</taxon>
        <taxon>Fungi</taxon>
        <taxon>Dikarya</taxon>
        <taxon>Ascomycota</taxon>
        <taxon>Pezizomycotina</taxon>
        <taxon>Sordariomycetes</taxon>
        <taxon>Sordariomycetidae</taxon>
        <taxon>Sordariales</taxon>
        <taxon>Sordariaceae</taxon>
        <taxon>Neurospora</taxon>
    </lineage>
</organism>
<evidence type="ECO:0000313" key="2">
    <source>
        <dbReference type="EMBL" id="EAA32697.1"/>
    </source>
</evidence>
<feature type="region of interest" description="Disordered" evidence="1">
    <location>
        <begin position="75"/>
        <end position="141"/>
    </location>
</feature>
<sequence>MDPALHTKLKTAFHKFRKWGLENHNHLVSIADDLENSEVHKPKNYKAYQMLFWRFRGMWPNVCLVQQILKDQAPATCRTSRDRPPTRASTAKTSSSYIQPSQPSPQNPAPPTSTSAPPQPPPRATNFSTQNTTTTTTTTTSTTATTALLFSRFKSPVMLPFAKWWAESQDKREGPLLPAPSFEGAIEGICSCISLIVDDWEAEILPLLVSDVVQVDRQREPTGGAGA</sequence>
<dbReference type="OrthoDB" id="10371718at2759"/>
<dbReference type="OMA" id="KWWAESQ"/>
<dbReference type="GeneID" id="3878072"/>
<dbReference type="KEGG" id="ncr:NCU05320"/>
<protein>
    <submittedName>
        <fullName evidence="2">Uncharacterized protein</fullName>
    </submittedName>
</protein>
<dbReference type="Proteomes" id="UP000001805">
    <property type="component" value="Chromosome 4, Linkage Group IV"/>
</dbReference>
<dbReference type="EMBL" id="CM002239">
    <property type="protein sequence ID" value="EAA32697.1"/>
    <property type="molecule type" value="Genomic_DNA"/>
</dbReference>
<feature type="compositionally biased region" description="Pro residues" evidence="1">
    <location>
        <begin position="102"/>
        <end position="123"/>
    </location>
</feature>
<dbReference type="RefSeq" id="XP_961933.1">
    <property type="nucleotide sequence ID" value="XM_956840.1"/>
</dbReference>
<dbReference type="InParanoid" id="Q7S8L4"/>
<feature type="compositionally biased region" description="Low complexity" evidence="1">
    <location>
        <begin position="124"/>
        <end position="141"/>
    </location>
</feature>
<dbReference type="VEuPathDB" id="FungiDB:NCU05320"/>
<evidence type="ECO:0000313" key="3">
    <source>
        <dbReference type="Proteomes" id="UP000001805"/>
    </source>
</evidence>
<proteinExistence type="predicted"/>
<gene>
    <name evidence="2" type="ORF">NCU05320</name>
</gene>